<dbReference type="GO" id="GO:0003796">
    <property type="term" value="F:lysozyme activity"/>
    <property type="evidence" value="ECO:0007669"/>
    <property type="project" value="InterPro"/>
</dbReference>
<dbReference type="PROSITE" id="PS51257">
    <property type="entry name" value="PROKAR_LIPOPROTEIN"/>
    <property type="match status" value="1"/>
</dbReference>
<dbReference type="GO" id="GO:0016998">
    <property type="term" value="P:cell wall macromolecule catabolic process"/>
    <property type="evidence" value="ECO:0007669"/>
    <property type="project" value="InterPro"/>
</dbReference>
<proteinExistence type="inferred from homology"/>
<dbReference type="AlphaFoldDB" id="S9S3A5"/>
<organism evidence="5 6">
    <name type="scientific">Rubellimicrobium thermophilum DSM 16684</name>
    <dbReference type="NCBI Taxonomy" id="1123069"/>
    <lineage>
        <taxon>Bacteria</taxon>
        <taxon>Pseudomonadati</taxon>
        <taxon>Pseudomonadota</taxon>
        <taxon>Alphaproteobacteria</taxon>
        <taxon>Rhodobacterales</taxon>
        <taxon>Roseobacteraceae</taxon>
        <taxon>Rubellimicrobium</taxon>
    </lineage>
</organism>
<dbReference type="Gene3D" id="3.20.20.80">
    <property type="entry name" value="Glycosidases"/>
    <property type="match status" value="1"/>
</dbReference>
<dbReference type="InterPro" id="IPR018077">
    <property type="entry name" value="Glyco_hydro_fam25_subgr"/>
</dbReference>
<name>S9S3A5_9RHOB</name>
<keyword evidence="3" id="KW-0326">Glycosidase</keyword>
<keyword evidence="6" id="KW-1185">Reference proteome</keyword>
<dbReference type="Proteomes" id="UP000015346">
    <property type="component" value="Unassembled WGS sequence"/>
</dbReference>
<dbReference type="GO" id="GO:0009253">
    <property type="term" value="P:peptidoglycan catabolic process"/>
    <property type="evidence" value="ECO:0007669"/>
    <property type="project" value="InterPro"/>
</dbReference>
<feature type="signal peptide" evidence="4">
    <location>
        <begin position="1"/>
        <end position="24"/>
    </location>
</feature>
<sequence length="271" mass="29974">MRIGMRACAVAAMLAGLAACGSLAPPPPTQGAAVPMSPAPVAAPRFGDARPVLWRGPGPAAHPVHGIDISRYQTAIHWPTARDAGVSFAFIKATEGADRLDPAFARHWAEARAAGIPRGAYHFYYFCRSAEDQARWFITHVPKERGALAPVVDLEWNPHSPTCTWRPDPAHVRAEVLRFLDLLEAHYGQRPLIYTEPGFWQDNGLEQLRGEELWLRSVAAHPEEVYGRRGWTFWQYSGTGLVPGVQGQVDLNAFGGTIAQWRRWLAARSLR</sequence>
<evidence type="ECO:0000313" key="5">
    <source>
        <dbReference type="EMBL" id="EPX84670.1"/>
    </source>
</evidence>
<dbReference type="CDD" id="cd06413">
    <property type="entry name" value="GH25_muramidase_1"/>
    <property type="match status" value="1"/>
</dbReference>
<evidence type="ECO:0000256" key="3">
    <source>
        <dbReference type="ARBA" id="ARBA00023295"/>
    </source>
</evidence>
<evidence type="ECO:0000256" key="4">
    <source>
        <dbReference type="SAM" id="SignalP"/>
    </source>
</evidence>
<reference evidence="5 6" key="1">
    <citation type="journal article" date="2013" name="Stand. Genomic Sci.">
        <title>Genome sequence of the reddish-pigmented Rubellimicrobium thermophilum type strain (DSM 16684(T)), a member of the Roseobacter clade.</title>
        <authorList>
            <person name="Fiebig A."/>
            <person name="Riedel T."/>
            <person name="Gronow S."/>
            <person name="Petersen J."/>
            <person name="Klenk H.P."/>
            <person name="Goker M."/>
        </authorList>
    </citation>
    <scope>NUCLEOTIDE SEQUENCE [LARGE SCALE GENOMIC DNA]</scope>
    <source>
        <strain evidence="5 6">DSM 16684</strain>
    </source>
</reference>
<comment type="similarity">
    <text evidence="1">Belongs to the glycosyl hydrolase 25 family.</text>
</comment>
<dbReference type="EMBL" id="AOLV01000020">
    <property type="protein sequence ID" value="EPX84670.1"/>
    <property type="molecule type" value="Genomic_DNA"/>
</dbReference>
<dbReference type="RefSeq" id="WP_021098114.1">
    <property type="nucleotide sequence ID" value="NZ_KE557321.1"/>
</dbReference>
<keyword evidence="4" id="KW-0732">Signal</keyword>
<dbReference type="GO" id="GO:0016052">
    <property type="term" value="P:carbohydrate catabolic process"/>
    <property type="evidence" value="ECO:0007669"/>
    <property type="project" value="TreeGrafter"/>
</dbReference>
<evidence type="ECO:0000313" key="6">
    <source>
        <dbReference type="Proteomes" id="UP000015346"/>
    </source>
</evidence>
<dbReference type="PANTHER" id="PTHR34135">
    <property type="entry name" value="LYSOZYME"/>
    <property type="match status" value="1"/>
</dbReference>
<evidence type="ECO:0000256" key="2">
    <source>
        <dbReference type="ARBA" id="ARBA00022801"/>
    </source>
</evidence>
<dbReference type="Pfam" id="PF01183">
    <property type="entry name" value="Glyco_hydro_25"/>
    <property type="match status" value="1"/>
</dbReference>
<dbReference type="InterPro" id="IPR017853">
    <property type="entry name" value="GH"/>
</dbReference>
<dbReference type="SMART" id="SM00641">
    <property type="entry name" value="Glyco_25"/>
    <property type="match status" value="1"/>
</dbReference>
<dbReference type="STRING" id="1123069.ruthe_02030"/>
<dbReference type="SUPFAM" id="SSF51445">
    <property type="entry name" value="(Trans)glycosidases"/>
    <property type="match status" value="1"/>
</dbReference>
<dbReference type="InterPro" id="IPR002053">
    <property type="entry name" value="Glyco_hydro_25"/>
</dbReference>
<dbReference type="PANTHER" id="PTHR34135:SF2">
    <property type="entry name" value="LYSOZYME"/>
    <property type="match status" value="1"/>
</dbReference>
<feature type="chain" id="PRO_5004569003" evidence="4">
    <location>
        <begin position="25"/>
        <end position="271"/>
    </location>
</feature>
<accession>S9S3A5</accession>
<dbReference type="PROSITE" id="PS51904">
    <property type="entry name" value="GLYCOSYL_HYDROL_F25_2"/>
    <property type="match status" value="1"/>
</dbReference>
<comment type="caution">
    <text evidence="5">The sequence shown here is derived from an EMBL/GenBank/DDBJ whole genome shotgun (WGS) entry which is preliminary data.</text>
</comment>
<evidence type="ECO:0000256" key="1">
    <source>
        <dbReference type="ARBA" id="ARBA00010646"/>
    </source>
</evidence>
<dbReference type="PATRIC" id="fig|1123069.3.peg.2001"/>
<dbReference type="HOGENOM" id="CLU_044973_6_0_5"/>
<gene>
    <name evidence="5" type="ORF">ruthe_02030</name>
</gene>
<protein>
    <submittedName>
        <fullName evidence="5">Lyzozyme M1 (1,4-beta-N-acetylmuramidase)</fullName>
    </submittedName>
</protein>
<keyword evidence="2" id="KW-0378">Hydrolase</keyword>